<dbReference type="InterPro" id="IPR036047">
    <property type="entry name" value="F-box-like_dom_sf"/>
</dbReference>
<keyword evidence="4" id="KW-1185">Reference proteome</keyword>
<evidence type="ECO:0000313" key="4">
    <source>
        <dbReference type="Proteomes" id="UP000298327"/>
    </source>
</evidence>
<dbReference type="EMBL" id="SEOQ01000202">
    <property type="protein sequence ID" value="TFY67014.1"/>
    <property type="molecule type" value="Genomic_DNA"/>
</dbReference>
<dbReference type="AlphaFoldDB" id="A0A4Y9YX94"/>
<organism evidence="3 4">
    <name type="scientific">Dentipellis fragilis</name>
    <dbReference type="NCBI Taxonomy" id="205917"/>
    <lineage>
        <taxon>Eukaryota</taxon>
        <taxon>Fungi</taxon>
        <taxon>Dikarya</taxon>
        <taxon>Basidiomycota</taxon>
        <taxon>Agaricomycotina</taxon>
        <taxon>Agaricomycetes</taxon>
        <taxon>Russulales</taxon>
        <taxon>Hericiaceae</taxon>
        <taxon>Dentipellis</taxon>
    </lineage>
</organism>
<dbReference type="Gene3D" id="1.20.1280.50">
    <property type="match status" value="1"/>
</dbReference>
<dbReference type="InterPro" id="IPR001810">
    <property type="entry name" value="F-box_dom"/>
</dbReference>
<dbReference type="SUPFAM" id="SSF52047">
    <property type="entry name" value="RNI-like"/>
    <property type="match status" value="1"/>
</dbReference>
<sequence length="744" mass="82929">MPQPFPLMNSTPLLTLRALPSHAYERPPSHYPNTVYASYLPTAAAGTLPRVNCLFLYVYVVDALRFSFAACCSPHSFRRRKYSAFSEKFGTMRVSFVLLFAWSSGCLGREEACPDPGEPSASFQLCSKPLLRKYCQSGKRRPIPLRSSWPRAEDSSALLSFVPGPIVAAEAEDTEMSATGIPQNRSDSTRTSDTAVIPIPMTYGHPNTIREGMLELARVDRDIQELEGKLRALRLCRNLVVPISFIPPEIIVRFFSHLRAVDIPSKRGRSLGWIRVTHVCHHWRTIALETPTLWADVVVNLRRGAIEDMLRRAGGAPLVVRDFNPTESARQDVEALASHMSHIRVLDVTGDRHDLLVPLLDQISASATQLEVLRLRTVISTHLVLAGGLHPSTRPILRHLFLENTLLDWNSLRQLSSLVSLELIDSYFIRRPSEPTYRLTMSKLISILAAMPRLESLTLRCCLPPSAADADDPTRTRAILHHLSKLDITLGLANCAAILKRVDISPGAAILLHDLDSSNDPHRLRNLLDVLKAHALPSGCNHYLGIEVLPLGTVGLAMRGLMSTSASFYATFKLVDGKLTRSLPGLLSALPLVRVTSFELHDYSSNVRSKHWHQMLDAMAFRLPHARKMLIRGHNCKPFLGLLGRCPEIAPALEVLQVQFGSGSVYDVLMKRVSDEIRNCVSRGLALKRLELQSDASHRLISDWTTDEELTGVIPEIQFVRIDMASYYSRTSGLCWDFHNADVS</sequence>
<gene>
    <name evidence="3" type="ORF">EVG20_g4092</name>
</gene>
<keyword evidence="1" id="KW-0175">Coiled coil</keyword>
<feature type="domain" description="F-box" evidence="2">
    <location>
        <begin position="240"/>
        <end position="297"/>
    </location>
</feature>
<accession>A0A4Y9YX94</accession>
<dbReference type="Pfam" id="PF12937">
    <property type="entry name" value="F-box-like"/>
    <property type="match status" value="1"/>
</dbReference>
<protein>
    <recommendedName>
        <fullName evidence="2">F-box domain-containing protein</fullName>
    </recommendedName>
</protein>
<feature type="coiled-coil region" evidence="1">
    <location>
        <begin position="209"/>
        <end position="236"/>
    </location>
</feature>
<evidence type="ECO:0000259" key="2">
    <source>
        <dbReference type="PROSITE" id="PS50181"/>
    </source>
</evidence>
<dbReference type="Proteomes" id="UP000298327">
    <property type="component" value="Unassembled WGS sequence"/>
</dbReference>
<name>A0A4Y9YX94_9AGAM</name>
<evidence type="ECO:0000313" key="3">
    <source>
        <dbReference type="EMBL" id="TFY67014.1"/>
    </source>
</evidence>
<evidence type="ECO:0000256" key="1">
    <source>
        <dbReference type="SAM" id="Coils"/>
    </source>
</evidence>
<dbReference type="PROSITE" id="PS50181">
    <property type="entry name" value="FBOX"/>
    <property type="match status" value="1"/>
</dbReference>
<comment type="caution">
    <text evidence="3">The sequence shown here is derived from an EMBL/GenBank/DDBJ whole genome shotgun (WGS) entry which is preliminary data.</text>
</comment>
<proteinExistence type="predicted"/>
<dbReference type="OrthoDB" id="3172239at2759"/>
<dbReference type="SUPFAM" id="SSF81383">
    <property type="entry name" value="F-box domain"/>
    <property type="match status" value="1"/>
</dbReference>
<reference evidence="3 4" key="1">
    <citation type="submission" date="2019-02" db="EMBL/GenBank/DDBJ databases">
        <title>Genome sequencing of the rare red list fungi Dentipellis fragilis.</title>
        <authorList>
            <person name="Buettner E."/>
            <person name="Kellner H."/>
        </authorList>
    </citation>
    <scope>NUCLEOTIDE SEQUENCE [LARGE SCALE GENOMIC DNA]</scope>
    <source>
        <strain evidence="3 4">DSM 105465</strain>
    </source>
</reference>